<name>A0A1T5DXT7_9HYPH</name>
<evidence type="ECO:0000313" key="2">
    <source>
        <dbReference type="EMBL" id="SKB76396.1"/>
    </source>
</evidence>
<dbReference type="EMBL" id="FUYX01000005">
    <property type="protein sequence ID" value="SKB76396.1"/>
    <property type="molecule type" value="Genomic_DNA"/>
</dbReference>
<dbReference type="Pfam" id="PF03713">
    <property type="entry name" value="DUF305"/>
    <property type="match status" value="1"/>
</dbReference>
<evidence type="ECO:0000259" key="1">
    <source>
        <dbReference type="Pfam" id="PF03713"/>
    </source>
</evidence>
<proteinExistence type="predicted"/>
<dbReference type="PANTHER" id="PTHR36933:SF1">
    <property type="entry name" value="SLL0788 PROTEIN"/>
    <property type="match status" value="1"/>
</dbReference>
<sequence>MRFSLDAMLARVAGGAVPVHDHSHHGGAMPPSPDKAAAAAATAPKGYDAYLSDMHVGMEKMMRDMHADPPSGDPDIDFLAMMVPHHWGAVEMARLILRDGRDPIVREIAEAILAGQQTEMQGMRGRLEALRRGGDDYPSLSGNRGP</sequence>
<protein>
    <recommendedName>
        <fullName evidence="1">DUF305 domain-containing protein</fullName>
    </recommendedName>
</protein>
<dbReference type="InterPro" id="IPR012347">
    <property type="entry name" value="Ferritin-like"/>
</dbReference>
<reference evidence="2 3" key="1">
    <citation type="submission" date="2017-02" db="EMBL/GenBank/DDBJ databases">
        <authorList>
            <person name="Peterson S.W."/>
        </authorList>
    </citation>
    <scope>NUCLEOTIDE SEQUENCE [LARGE SCALE GENOMIC DNA]</scope>
    <source>
        <strain evidence="2 3">DSM 9653</strain>
    </source>
</reference>
<dbReference type="AlphaFoldDB" id="A0A1T5DXT7"/>
<accession>A0A1T5DXT7</accession>
<feature type="domain" description="DUF305" evidence="1">
    <location>
        <begin position="52"/>
        <end position="125"/>
    </location>
</feature>
<gene>
    <name evidence="2" type="ORF">SAMN05660750_02183</name>
</gene>
<dbReference type="Gene3D" id="1.20.1260.10">
    <property type="match status" value="1"/>
</dbReference>
<evidence type="ECO:0000313" key="3">
    <source>
        <dbReference type="Proteomes" id="UP000190130"/>
    </source>
</evidence>
<dbReference type="InterPro" id="IPR005183">
    <property type="entry name" value="DUF305_CopM-like"/>
</dbReference>
<dbReference type="Proteomes" id="UP000190130">
    <property type="component" value="Unassembled WGS sequence"/>
</dbReference>
<dbReference type="OrthoDB" id="517560at2"/>
<organism evidence="2 3">
    <name type="scientific">Bosea thiooxidans</name>
    <dbReference type="NCBI Taxonomy" id="53254"/>
    <lineage>
        <taxon>Bacteria</taxon>
        <taxon>Pseudomonadati</taxon>
        <taxon>Pseudomonadota</taxon>
        <taxon>Alphaproteobacteria</taxon>
        <taxon>Hyphomicrobiales</taxon>
        <taxon>Boseaceae</taxon>
        <taxon>Bosea</taxon>
    </lineage>
</organism>
<dbReference type="PANTHER" id="PTHR36933">
    <property type="entry name" value="SLL0788 PROTEIN"/>
    <property type="match status" value="1"/>
</dbReference>